<protein>
    <submittedName>
        <fullName evidence="1">Uncharacterized protein</fullName>
    </submittedName>
</protein>
<accession>A0A1C7DPU4</accession>
<evidence type="ECO:0000313" key="2">
    <source>
        <dbReference type="Proteomes" id="UP000092687"/>
    </source>
</evidence>
<dbReference type="RefSeq" id="WP_008497881.1">
    <property type="nucleotide sequence ID" value="NZ_CP016537.2"/>
</dbReference>
<dbReference type="EMBL" id="CP016537">
    <property type="protein sequence ID" value="ANU13485.1"/>
    <property type="molecule type" value="Genomic_DNA"/>
</dbReference>
<gene>
    <name evidence="1" type="ORF">BBI08_06350</name>
</gene>
<sequence>MRMEERLRLVEEMIAERPDSLSVAVPTHALKALLKHCRDRDEIQYKYLKQREKAKYYQEHTHSLRVALKRIQKKEGVPG</sequence>
<organism evidence="1 2">
    <name type="scientific">Planococcus halocryophilus</name>
    <dbReference type="NCBI Taxonomy" id="1215089"/>
    <lineage>
        <taxon>Bacteria</taxon>
        <taxon>Bacillati</taxon>
        <taxon>Bacillota</taxon>
        <taxon>Bacilli</taxon>
        <taxon>Bacillales</taxon>
        <taxon>Caryophanaceae</taxon>
        <taxon>Planococcus</taxon>
    </lineage>
</organism>
<dbReference type="KEGG" id="phc:BBI08_06350"/>
<dbReference type="Proteomes" id="UP000092687">
    <property type="component" value="Chromosome"/>
</dbReference>
<dbReference type="AlphaFoldDB" id="A0A1C7DPU4"/>
<evidence type="ECO:0000313" key="1">
    <source>
        <dbReference type="EMBL" id="ANU13485.1"/>
    </source>
</evidence>
<reference evidence="1" key="1">
    <citation type="submission" date="2016-10" db="EMBL/GenBank/DDBJ databases">
        <authorList>
            <person name="de Groot N.N."/>
        </authorList>
    </citation>
    <scope>NUCLEOTIDE SEQUENCE</scope>
    <source>
        <strain evidence="1">DSM 24743</strain>
    </source>
</reference>
<proteinExistence type="predicted"/>
<keyword evidence="2" id="KW-1185">Reference proteome</keyword>
<name>A0A1C7DPU4_9BACL</name>